<keyword evidence="2 6" id="KW-0812">Transmembrane</keyword>
<dbReference type="Proteomes" id="UP001408789">
    <property type="component" value="Unassembled WGS sequence"/>
</dbReference>
<keyword evidence="3 6" id="KW-1133">Transmembrane helix</keyword>
<protein>
    <submittedName>
        <fullName evidence="7">Uncharacterized protein</fullName>
    </submittedName>
</protein>
<dbReference type="AlphaFoldDB" id="A0AAP0GTB5"/>
<evidence type="ECO:0000256" key="5">
    <source>
        <dbReference type="ARBA" id="ARBA00023136"/>
    </source>
</evidence>
<evidence type="ECO:0000313" key="7">
    <source>
        <dbReference type="EMBL" id="KAK9062563.1"/>
    </source>
</evidence>
<keyword evidence="8" id="KW-1185">Reference proteome</keyword>
<evidence type="ECO:0000256" key="1">
    <source>
        <dbReference type="ARBA" id="ARBA00004370"/>
    </source>
</evidence>
<dbReference type="GO" id="GO:0005737">
    <property type="term" value="C:cytoplasm"/>
    <property type="evidence" value="ECO:0007669"/>
    <property type="project" value="TreeGrafter"/>
</dbReference>
<evidence type="ECO:0000256" key="6">
    <source>
        <dbReference type="SAM" id="Phobius"/>
    </source>
</evidence>
<dbReference type="EMBL" id="JBCNJP010000019">
    <property type="protein sequence ID" value="KAK9062563.1"/>
    <property type="molecule type" value="Genomic_DNA"/>
</dbReference>
<evidence type="ECO:0000256" key="2">
    <source>
        <dbReference type="ARBA" id="ARBA00022692"/>
    </source>
</evidence>
<proteinExistence type="predicted"/>
<keyword evidence="5 6" id="KW-0472">Membrane</keyword>
<evidence type="ECO:0000256" key="4">
    <source>
        <dbReference type="ARBA" id="ARBA00023002"/>
    </source>
</evidence>
<comment type="caution">
    <text evidence="7">The sequence shown here is derived from an EMBL/GenBank/DDBJ whole genome shotgun (WGS) entry which is preliminary data.</text>
</comment>
<sequence length="149" mass="16747">MELRFSVSVSRYYHHWGKSGKHTDTNVVAFRKWLKKYAGGQVDWGSTKFNGSLPPSLPREQLLDRYRSHVVNCSSCNGAYKSLNALQLSLHVYSVALIAIMAVTKSGMISVAASNTLAGFAILCFVGSKLLSHFIYKNFHFHDYNHAFK</sequence>
<feature type="transmembrane region" description="Helical" evidence="6">
    <location>
        <begin position="117"/>
        <end position="136"/>
    </location>
</feature>
<organism evidence="7 8">
    <name type="scientific">Deinandra increscens subsp. villosa</name>
    <dbReference type="NCBI Taxonomy" id="3103831"/>
    <lineage>
        <taxon>Eukaryota</taxon>
        <taxon>Viridiplantae</taxon>
        <taxon>Streptophyta</taxon>
        <taxon>Embryophyta</taxon>
        <taxon>Tracheophyta</taxon>
        <taxon>Spermatophyta</taxon>
        <taxon>Magnoliopsida</taxon>
        <taxon>eudicotyledons</taxon>
        <taxon>Gunneridae</taxon>
        <taxon>Pentapetalae</taxon>
        <taxon>asterids</taxon>
        <taxon>campanulids</taxon>
        <taxon>Asterales</taxon>
        <taxon>Asteraceae</taxon>
        <taxon>Asteroideae</taxon>
        <taxon>Heliantheae alliance</taxon>
        <taxon>Madieae</taxon>
        <taxon>Madiinae</taxon>
        <taxon>Deinandra</taxon>
    </lineage>
</organism>
<dbReference type="GO" id="GO:0016491">
    <property type="term" value="F:oxidoreductase activity"/>
    <property type="evidence" value="ECO:0007669"/>
    <property type="project" value="UniProtKB-KW"/>
</dbReference>
<dbReference type="GO" id="GO:0016020">
    <property type="term" value="C:membrane"/>
    <property type="evidence" value="ECO:0007669"/>
    <property type="project" value="UniProtKB-SubCell"/>
</dbReference>
<dbReference type="PANTHER" id="PTHR21266">
    <property type="entry name" value="IRON-SULFUR DOMAIN CONTAINING PROTEIN"/>
    <property type="match status" value="1"/>
</dbReference>
<accession>A0AAP0GTB5</accession>
<reference evidence="7 8" key="1">
    <citation type="submission" date="2024-04" db="EMBL/GenBank/DDBJ databases">
        <title>The reference genome of an endangered Asteraceae, Deinandra increscens subsp. villosa, native to the Central Coast of California.</title>
        <authorList>
            <person name="Guilliams M."/>
            <person name="Hasenstab-Lehman K."/>
            <person name="Meyer R."/>
            <person name="Mcevoy S."/>
        </authorList>
    </citation>
    <scope>NUCLEOTIDE SEQUENCE [LARGE SCALE GENOMIC DNA]</scope>
    <source>
        <tissue evidence="7">Leaf</tissue>
    </source>
</reference>
<gene>
    <name evidence="7" type="ORF">SSX86_019750</name>
</gene>
<keyword evidence="4" id="KW-0560">Oxidoreductase</keyword>
<evidence type="ECO:0000313" key="8">
    <source>
        <dbReference type="Proteomes" id="UP001408789"/>
    </source>
</evidence>
<name>A0AAP0GTB5_9ASTR</name>
<dbReference type="PANTHER" id="PTHR21266:SF32">
    <property type="entry name" value="CHOLESTEROL 7-DESATURASE NVD"/>
    <property type="match status" value="1"/>
</dbReference>
<evidence type="ECO:0000256" key="3">
    <source>
        <dbReference type="ARBA" id="ARBA00022989"/>
    </source>
</evidence>
<feature type="transmembrane region" description="Helical" evidence="6">
    <location>
        <begin position="90"/>
        <end position="111"/>
    </location>
</feature>
<dbReference type="InterPro" id="IPR050584">
    <property type="entry name" value="Cholesterol_7-desaturase"/>
</dbReference>
<comment type="subcellular location">
    <subcellularLocation>
        <location evidence="1">Membrane</location>
    </subcellularLocation>
</comment>